<dbReference type="PANTHER" id="PTHR19853:SF1">
    <property type="entry name" value="TBC1 DOMAIN FAMILY MEMBER 31"/>
    <property type="match status" value="1"/>
</dbReference>
<feature type="compositionally biased region" description="Polar residues" evidence="4">
    <location>
        <begin position="1547"/>
        <end position="1566"/>
    </location>
</feature>
<dbReference type="InterPro" id="IPR036322">
    <property type="entry name" value="WD40_repeat_dom_sf"/>
</dbReference>
<sequence length="1682" mass="194914">MTTISIVNFSGRLFDHPVKPKEDGFVTQITYQDAVNTKGGQVGSTRAQGVSFNDTGDQFAISDSRGCITVYYISQNRYMAIAKDAVPSRKLKFISGLKQDQVIAANDNFSLSIYGMKGKLLKNIRGHRSQVTKFLLNTKHSLILSHSKDVINLWDREKYTKVRSIFAHNNSFKDCKFTVDSSMVCTLFKDSTIYFWSIGKFTADYKITNNPKELQLGSIDCSTKYLACGGKTPYLVVYDIEQFFSVNELPRRIFKLPEGYERGISKLHFLKEIHPKNGSLCKLAILASGTFIIVDIPEGKSQYDDSNSEDLKKPENPLRILASIRLPNCSILDFDIDRNCYFVSLLTSEGNVELYDIATLEKSECKFAKKKLKSSSRGSISHHKSFGHVTEKEFENDIKNYSAFLPEEGILSKNSVRMKDSGFMDCNGSLRKSEGLESRIGSAYKPHLEPPNKINYKELNTLNSSRVALEDLKSGKGMKSRFDDSSQKLFSEDLSARAIPQSESNILIYKEGVPDMQDYGSFINEMESQGNTNKNKHSKPFNPRTNRKSVSIQIDGGKMSISKLKPILRKYSEYPEKYRKSIWQSILQCPENKLLGDSLCQKINPAFEDLRQTYKISSDRIYNKLVKTLSGLANWCPLFAEVAYLPDLVFPFVQTIKHDDNALFEIVLTFLAHFCQLWFEKYPSDPIHLLKTSVEVIIAKESMTLINHFVSHGFGVAEYAWPLLKNAFSVVLSKDDWLSLFDNVFTYQDKPELLFYFTAAYLLYFKNTLTKITTVEQMLSFTQKQNSIQTKIVMKEALKLYKKYNEDDEVLIGTFGNYIPVHQEGKYITFSNYPTENVAYAKQIRLMKLNEEEIKEHRQKEVGELRNRVSKLLLKDKQVREQTQTISEQESRKAQQKQIELEEQILLKLKEQSERTEYLRKLEENLRVTVEKQKEQKCDDQTRLIQEYEERKKIFQYEEIMQKQEKDLSQMEKNAALRIHDIISMRQKEEYERQINQHIENHPFRGLLDKPGMDDTISNRDSISSRPPLSKSSMIFENNQQSEEIDNRMRKLEEEMRNVRVDKERRLKQIESDYAQASEQMKAEISKKNEYLKMLEQMNNYEIDYRSQALNEISDGKIKELLDQKKEIENSLKNEKHEQIRLQKAIEKKHFEQQLMKLNLLKEEQKKDEEARLQEISKEMEHKKREWELIDKELSMKEKEIIEKEKFKDLLKETDQNLLRIEEEKLAMENQKLQQNVNEVTQKAYYETQSKVSEIMKEREINFQEYTLLRQQQIHKKYEDRVKEIEEEHKAKEIAREQQIKNIQQEYQINNAERDQSISVYERDDKTDRDNSKERNPVISPEKEELSYIQNHPQEESKSYYEEAANINLNMYRGPLSDLNSSMNQKYQNENVYERQRNDGNAGTLKDQMKAIKGVLSQPASEENEGFRYDIQSITSEAPSRMNDSYSSIEDDPALVKHEQSKQAFEAYKNTYNAFGATEDYSLQLRESTFGNPTASSKEFQRITTTKPTSQYGDPKDSTNEGYEIRSYYMGGDGRISSAITEENDDGSTSSQLENISQTSSMSSQNYPDYVQEKSYTVDENAVQSTYNKSMVKSYNSNIISPPQEYMKSPVDSSLGTSEISSTSSDAENQNPNVAHYPPEHMNVASYDFSHSKEIGDGSNMPINPFYNPNPAFSSSYGFKPQ</sequence>
<dbReference type="InterPro" id="IPR001680">
    <property type="entry name" value="WD40_rpt"/>
</dbReference>
<feature type="region of interest" description="Disordered" evidence="4">
    <location>
        <begin position="1535"/>
        <end position="1566"/>
    </location>
</feature>
<evidence type="ECO:0000256" key="2">
    <source>
        <dbReference type="ARBA" id="ARBA00022737"/>
    </source>
</evidence>
<name>A0AAD2DAG8_EUPCR</name>
<accession>A0AAD2DAG8</accession>
<dbReference type="SUPFAM" id="SSF50978">
    <property type="entry name" value="WD40 repeat-like"/>
    <property type="match status" value="1"/>
</dbReference>
<feature type="coiled-coil region" evidence="3">
    <location>
        <begin position="1268"/>
        <end position="1302"/>
    </location>
</feature>
<reference evidence="5" key="1">
    <citation type="submission" date="2023-07" db="EMBL/GenBank/DDBJ databases">
        <authorList>
            <consortium name="AG Swart"/>
            <person name="Singh M."/>
            <person name="Singh A."/>
            <person name="Seah K."/>
            <person name="Emmerich C."/>
        </authorList>
    </citation>
    <scope>NUCLEOTIDE SEQUENCE</scope>
    <source>
        <strain evidence="5">DP1</strain>
    </source>
</reference>
<dbReference type="InterPro" id="IPR015943">
    <property type="entry name" value="WD40/YVTN_repeat-like_dom_sf"/>
</dbReference>
<dbReference type="Gene3D" id="1.10.472.80">
    <property type="entry name" value="Ypt/Rab-GAP domain of gyp1p, domain 3"/>
    <property type="match status" value="1"/>
</dbReference>
<dbReference type="Proteomes" id="UP001295684">
    <property type="component" value="Unassembled WGS sequence"/>
</dbReference>
<evidence type="ECO:0000313" key="6">
    <source>
        <dbReference type="Proteomes" id="UP001295684"/>
    </source>
</evidence>
<comment type="caution">
    <text evidence="5">The sequence shown here is derived from an EMBL/GenBank/DDBJ whole genome shotgun (WGS) entry which is preliminary data.</text>
</comment>
<evidence type="ECO:0000256" key="1">
    <source>
        <dbReference type="ARBA" id="ARBA00022574"/>
    </source>
</evidence>
<evidence type="ECO:0000256" key="4">
    <source>
        <dbReference type="SAM" id="MobiDB-lite"/>
    </source>
</evidence>
<feature type="coiled-coil region" evidence="3">
    <location>
        <begin position="892"/>
        <end position="974"/>
    </location>
</feature>
<feature type="region of interest" description="Disordered" evidence="4">
    <location>
        <begin position="1603"/>
        <end position="1640"/>
    </location>
</feature>
<feature type="region of interest" description="Disordered" evidence="4">
    <location>
        <begin position="528"/>
        <end position="548"/>
    </location>
</feature>
<dbReference type="SMART" id="SM00320">
    <property type="entry name" value="WD40"/>
    <property type="match status" value="2"/>
</dbReference>
<feature type="compositionally biased region" description="Basic and acidic residues" evidence="4">
    <location>
        <begin position="1312"/>
        <end position="1346"/>
    </location>
</feature>
<feature type="compositionally biased region" description="Low complexity" evidence="4">
    <location>
        <begin position="1613"/>
        <end position="1625"/>
    </location>
</feature>
<dbReference type="GO" id="GO:0060271">
    <property type="term" value="P:cilium assembly"/>
    <property type="evidence" value="ECO:0007669"/>
    <property type="project" value="TreeGrafter"/>
</dbReference>
<dbReference type="Gene3D" id="2.130.10.10">
    <property type="entry name" value="YVTN repeat-like/Quinoprotein amine dehydrogenase"/>
    <property type="match status" value="1"/>
</dbReference>
<dbReference type="InterPro" id="IPR051570">
    <property type="entry name" value="TBC1_cilium_biogenesis"/>
</dbReference>
<evidence type="ECO:0008006" key="7">
    <source>
        <dbReference type="Google" id="ProtNLM"/>
    </source>
</evidence>
<dbReference type="InterPro" id="IPR035969">
    <property type="entry name" value="Rab-GAP_TBC_sf"/>
</dbReference>
<keyword evidence="6" id="KW-1185">Reference proteome</keyword>
<feature type="region of interest" description="Disordered" evidence="4">
    <location>
        <begin position="1492"/>
        <end position="1522"/>
    </location>
</feature>
<gene>
    <name evidence="5" type="ORF">ECRASSUSDP1_LOCUS28694</name>
</gene>
<keyword evidence="1" id="KW-0853">WD repeat</keyword>
<dbReference type="SUPFAM" id="SSF47923">
    <property type="entry name" value="Ypt/Rab-GAP domain of gyp1p"/>
    <property type="match status" value="1"/>
</dbReference>
<organism evidence="5 6">
    <name type="scientific">Euplotes crassus</name>
    <dbReference type="NCBI Taxonomy" id="5936"/>
    <lineage>
        <taxon>Eukaryota</taxon>
        <taxon>Sar</taxon>
        <taxon>Alveolata</taxon>
        <taxon>Ciliophora</taxon>
        <taxon>Intramacronucleata</taxon>
        <taxon>Spirotrichea</taxon>
        <taxon>Hypotrichia</taxon>
        <taxon>Euplotida</taxon>
        <taxon>Euplotidae</taxon>
        <taxon>Moneuplotes</taxon>
    </lineage>
</organism>
<proteinExistence type="predicted"/>
<dbReference type="PANTHER" id="PTHR19853">
    <property type="entry name" value="WD REPEAT CONTAINING PROTEIN 3 WDR3"/>
    <property type="match status" value="1"/>
</dbReference>
<dbReference type="GO" id="GO:0036064">
    <property type="term" value="C:ciliary basal body"/>
    <property type="evidence" value="ECO:0007669"/>
    <property type="project" value="TreeGrafter"/>
</dbReference>
<evidence type="ECO:0000313" key="5">
    <source>
        <dbReference type="EMBL" id="CAI2387067.1"/>
    </source>
</evidence>
<feature type="coiled-coil region" evidence="3">
    <location>
        <begin position="1035"/>
        <end position="1087"/>
    </location>
</feature>
<feature type="compositionally biased region" description="Polar residues" evidence="4">
    <location>
        <begin position="1492"/>
        <end position="1512"/>
    </location>
</feature>
<feature type="coiled-coil region" evidence="3">
    <location>
        <begin position="1118"/>
        <end position="1243"/>
    </location>
</feature>
<protein>
    <recommendedName>
        <fullName evidence="7">WD repeat-containing protein 67</fullName>
    </recommendedName>
</protein>
<keyword evidence="2" id="KW-0677">Repeat</keyword>
<feature type="region of interest" description="Disordered" evidence="4">
    <location>
        <begin position="1306"/>
        <end position="1346"/>
    </location>
</feature>
<evidence type="ECO:0000256" key="3">
    <source>
        <dbReference type="SAM" id="Coils"/>
    </source>
</evidence>
<keyword evidence="3" id="KW-0175">Coiled coil</keyword>
<dbReference type="EMBL" id="CAMPGE010029587">
    <property type="protein sequence ID" value="CAI2387067.1"/>
    <property type="molecule type" value="Genomic_DNA"/>
</dbReference>